<accession>A0A8F2IFF1</accession>
<dbReference type="KEGG" id="vg:80020466"/>
<evidence type="ECO:0000313" key="2">
    <source>
        <dbReference type="Proteomes" id="UP000683422"/>
    </source>
</evidence>
<sequence length="63" mass="6886">MTVEPLVCPDCGHQYTPGTIIVYSEVLDPAVESGVHPPHEVLCPGRSRQCQGLFQQSIPPWGQ</sequence>
<protein>
    <submittedName>
        <fullName evidence="1">Uncharacterized protein</fullName>
    </submittedName>
</protein>
<organism evidence="1 2">
    <name type="scientific">Gordonia phage VanLee</name>
    <dbReference type="NCBI Taxonomy" id="2845816"/>
    <lineage>
        <taxon>Viruses</taxon>
        <taxon>Duplodnaviria</taxon>
        <taxon>Heunggongvirae</taxon>
        <taxon>Uroviricota</taxon>
        <taxon>Caudoviricetes</taxon>
        <taxon>Kruegerviridae</taxon>
        <taxon>Vanleevirus</taxon>
        <taxon>Vanleevirus vanlee</taxon>
    </lineage>
</organism>
<evidence type="ECO:0000313" key="1">
    <source>
        <dbReference type="EMBL" id="QWS68171.1"/>
    </source>
</evidence>
<dbReference type="EMBL" id="MZ028627">
    <property type="protein sequence ID" value="QWS68171.1"/>
    <property type="molecule type" value="Genomic_DNA"/>
</dbReference>
<dbReference type="GeneID" id="80020466"/>
<proteinExistence type="predicted"/>
<name>A0A8F2IFF1_9CAUD</name>
<dbReference type="RefSeq" id="YP_010755795.1">
    <property type="nucleotide sequence ID" value="NC_073474.1"/>
</dbReference>
<reference evidence="1" key="1">
    <citation type="submission" date="2021-04" db="EMBL/GenBank/DDBJ databases">
        <authorList>
            <person name="Barnhill K.B."/>
            <person name="Biggs A.M."/>
            <person name="Bland J."/>
            <person name="Choudhary H.M."/>
            <person name="Crogan R.E."/>
            <person name="Finocchiaro A.B."/>
            <person name="Franco V."/>
            <person name="Fuller T.A."/>
            <person name="Hanwacker C.G."/>
            <person name="Howard Z.E."/>
            <person name="Iqbal M."/>
            <person name="Mathew A.M."/>
            <person name="Miller S."/>
            <person name="Padhye S."/>
            <person name="Rainey E."/>
            <person name="Rodriguez A."/>
            <person name="Stewart E."/>
            <person name="Otero L.A."/>
            <person name="Chase M.A."/>
            <person name="Pollenz R.S."/>
            <person name="Garlena R.A."/>
            <person name="Russell D.A."/>
            <person name="Jacobs-Sera D."/>
            <person name="Hatfull G.F."/>
        </authorList>
    </citation>
    <scope>NUCLEOTIDE SEQUENCE</scope>
</reference>
<gene>
    <name evidence="1" type="primary">54</name>
    <name evidence="1" type="ORF">SEA_VANLEE_54</name>
</gene>
<keyword evidence="2" id="KW-1185">Reference proteome</keyword>
<dbReference type="Proteomes" id="UP000683422">
    <property type="component" value="Segment"/>
</dbReference>